<organism evidence="1 2">
    <name type="scientific">Fibrella aestuarina BUZ 2</name>
    <dbReference type="NCBI Taxonomy" id="1166018"/>
    <lineage>
        <taxon>Bacteria</taxon>
        <taxon>Pseudomonadati</taxon>
        <taxon>Bacteroidota</taxon>
        <taxon>Cytophagia</taxon>
        <taxon>Cytophagales</taxon>
        <taxon>Spirosomataceae</taxon>
        <taxon>Fibrella</taxon>
    </lineage>
</organism>
<dbReference type="eggNOG" id="COG4886">
    <property type="taxonomic scope" value="Bacteria"/>
</dbReference>
<keyword evidence="2" id="KW-1185">Reference proteome</keyword>
<dbReference type="KEGG" id="fae:FAES_1346"/>
<dbReference type="Gene3D" id="2.60.40.10">
    <property type="entry name" value="Immunoglobulins"/>
    <property type="match status" value="1"/>
</dbReference>
<evidence type="ECO:0000313" key="2">
    <source>
        <dbReference type="Proteomes" id="UP000011058"/>
    </source>
</evidence>
<dbReference type="OrthoDB" id="925894at2"/>
<dbReference type="EMBL" id="HE796683">
    <property type="protein sequence ID" value="CCG99356.1"/>
    <property type="molecule type" value="Genomic_DNA"/>
</dbReference>
<dbReference type="HOGENOM" id="CLU_1088811_0_0_10"/>
<evidence type="ECO:0008006" key="3">
    <source>
        <dbReference type="Google" id="ProtNLM"/>
    </source>
</evidence>
<evidence type="ECO:0000313" key="1">
    <source>
        <dbReference type="EMBL" id="CCG99356.1"/>
    </source>
</evidence>
<reference evidence="1 2" key="1">
    <citation type="journal article" date="2012" name="J. Bacteriol.">
        <title>Genome Sequence of Fibrella aestuarina BUZ 2T, a Filamentous Marine Bacterium.</title>
        <authorList>
            <person name="Filippini M."/>
            <person name="Qi W."/>
            <person name="Blom J."/>
            <person name="Goesmann A."/>
            <person name="Smits T.H."/>
            <person name="Bagheri H.C."/>
        </authorList>
    </citation>
    <scope>NUCLEOTIDE SEQUENCE [LARGE SCALE GENOMIC DNA]</scope>
    <source>
        <strain evidence="2">BUZ 2T</strain>
    </source>
</reference>
<dbReference type="AlphaFoldDB" id="I0K5F3"/>
<dbReference type="Proteomes" id="UP000011058">
    <property type="component" value="Chromosome"/>
</dbReference>
<accession>I0K5F3</accession>
<dbReference type="STRING" id="1166018.FAES_1346"/>
<name>I0K5F3_9BACT</name>
<proteinExistence type="predicted"/>
<protein>
    <recommendedName>
        <fullName evidence="3">F5/8 type C domain-containing protein</fullName>
    </recommendedName>
</protein>
<gene>
    <name evidence="1" type="ORF">FAES_1346</name>
</gene>
<dbReference type="InterPro" id="IPR013783">
    <property type="entry name" value="Ig-like_fold"/>
</dbReference>
<sequence>MSIRLPLFCLLSCLLQPDGIAQTFHETYETVAKGPAPRPETRPVALSVTPAVARPWVRLMGQVETDGKIKLRWQTNYAKAARSFRVERSADGVDWSALGEVDGTDSVQRNAYQFIDETPVRMAVYRLQSRHDDGSMPYSAVLSVVNPRHASQPVLYYSVDGQVVLIGIEPMNLIYPVTANLYAESGRLLCYDNLPPQTDEFRIDIPATKDGAVKVQIVDGAHRVLTVRRVLLSK</sequence>
<dbReference type="RefSeq" id="WP_015330455.1">
    <property type="nucleotide sequence ID" value="NC_020054.1"/>
</dbReference>